<accession>A0A382WAQ6</accession>
<dbReference type="SMART" id="SM00650">
    <property type="entry name" value="rADc"/>
    <property type="match status" value="1"/>
</dbReference>
<dbReference type="PROSITE" id="PS51689">
    <property type="entry name" value="SAM_RNA_A_N6_MT"/>
    <property type="match status" value="1"/>
</dbReference>
<dbReference type="PANTHER" id="PTHR11727">
    <property type="entry name" value="DIMETHYLADENOSINE TRANSFERASE"/>
    <property type="match status" value="1"/>
</dbReference>
<evidence type="ECO:0000256" key="2">
    <source>
        <dbReference type="ARBA" id="ARBA00022679"/>
    </source>
</evidence>
<evidence type="ECO:0000256" key="3">
    <source>
        <dbReference type="ARBA" id="ARBA00022691"/>
    </source>
</evidence>
<dbReference type="GO" id="GO:0003723">
    <property type="term" value="F:RNA binding"/>
    <property type="evidence" value="ECO:0007669"/>
    <property type="project" value="UniProtKB-KW"/>
</dbReference>
<keyword evidence="3" id="KW-0949">S-adenosyl-L-methionine</keyword>
<keyword evidence="4" id="KW-0694">RNA-binding</keyword>
<dbReference type="SUPFAM" id="SSF53335">
    <property type="entry name" value="S-adenosyl-L-methionine-dependent methyltransferases"/>
    <property type="match status" value="1"/>
</dbReference>
<dbReference type="EMBL" id="UINC01158264">
    <property type="protein sequence ID" value="SVD55714.1"/>
    <property type="molecule type" value="Genomic_DNA"/>
</dbReference>
<protein>
    <recommendedName>
        <fullName evidence="5">Ribosomal RNA adenine methylase transferase N-terminal domain-containing protein</fullName>
    </recommendedName>
</protein>
<sequence>MLTKSLGQTFMHDQNQLRKIVGLAKLTPDDQVIEIGPGLGPLTGLMLQSAGHVTAIETDRRLVKLLEERFGEQGNFKLQHADALKVVRMTEFDWSAHKLVANLPYSIASPLLIDLAASAGRPRTMIVTLQLEVVRRMLAGPDSREYGVLALLIGLHYATGE</sequence>
<dbReference type="InterPro" id="IPR029063">
    <property type="entry name" value="SAM-dependent_MTases_sf"/>
</dbReference>
<keyword evidence="1" id="KW-0489">Methyltransferase</keyword>
<evidence type="ECO:0000313" key="6">
    <source>
        <dbReference type="EMBL" id="SVD55714.1"/>
    </source>
</evidence>
<dbReference type="Pfam" id="PF00398">
    <property type="entry name" value="RrnaAD"/>
    <property type="match status" value="1"/>
</dbReference>
<organism evidence="6">
    <name type="scientific">marine metagenome</name>
    <dbReference type="NCBI Taxonomy" id="408172"/>
    <lineage>
        <taxon>unclassified sequences</taxon>
        <taxon>metagenomes</taxon>
        <taxon>ecological metagenomes</taxon>
    </lineage>
</organism>
<gene>
    <name evidence="6" type="ORF">METZ01_LOCUS408568</name>
</gene>
<reference evidence="6" key="1">
    <citation type="submission" date="2018-05" db="EMBL/GenBank/DDBJ databases">
        <authorList>
            <person name="Lanie J.A."/>
            <person name="Ng W.-L."/>
            <person name="Kazmierczak K.M."/>
            <person name="Andrzejewski T.M."/>
            <person name="Davidsen T.M."/>
            <person name="Wayne K.J."/>
            <person name="Tettelin H."/>
            <person name="Glass J.I."/>
            <person name="Rusch D."/>
            <person name="Podicherti R."/>
            <person name="Tsui H.-C.T."/>
            <person name="Winkler M.E."/>
        </authorList>
    </citation>
    <scope>NUCLEOTIDE SEQUENCE</scope>
</reference>
<dbReference type="InterPro" id="IPR020598">
    <property type="entry name" value="rRNA_Ade_methylase_Trfase_N"/>
</dbReference>
<dbReference type="GO" id="GO:0005829">
    <property type="term" value="C:cytosol"/>
    <property type="evidence" value="ECO:0007669"/>
    <property type="project" value="TreeGrafter"/>
</dbReference>
<dbReference type="PANTHER" id="PTHR11727:SF7">
    <property type="entry name" value="DIMETHYLADENOSINE TRANSFERASE-RELATED"/>
    <property type="match status" value="1"/>
</dbReference>
<evidence type="ECO:0000259" key="5">
    <source>
        <dbReference type="SMART" id="SM00650"/>
    </source>
</evidence>
<proteinExistence type="predicted"/>
<name>A0A382WAQ6_9ZZZZ</name>
<dbReference type="GO" id="GO:0000179">
    <property type="term" value="F:rRNA (adenine-N6,N6-)-dimethyltransferase activity"/>
    <property type="evidence" value="ECO:0007669"/>
    <property type="project" value="InterPro"/>
</dbReference>
<keyword evidence="2" id="KW-0808">Transferase</keyword>
<dbReference type="AlphaFoldDB" id="A0A382WAQ6"/>
<dbReference type="InterPro" id="IPR020596">
    <property type="entry name" value="rRNA_Ade_Mease_Trfase_CS"/>
</dbReference>
<dbReference type="PROSITE" id="PS01131">
    <property type="entry name" value="RRNA_A_DIMETH"/>
    <property type="match status" value="1"/>
</dbReference>
<feature type="non-terminal residue" evidence="6">
    <location>
        <position position="161"/>
    </location>
</feature>
<feature type="domain" description="Ribosomal RNA adenine methylase transferase N-terminal" evidence="5">
    <location>
        <begin position="16"/>
        <end position="161"/>
    </location>
</feature>
<dbReference type="InterPro" id="IPR001737">
    <property type="entry name" value="KsgA/Erm"/>
</dbReference>
<evidence type="ECO:0000256" key="4">
    <source>
        <dbReference type="ARBA" id="ARBA00022884"/>
    </source>
</evidence>
<evidence type="ECO:0000256" key="1">
    <source>
        <dbReference type="ARBA" id="ARBA00022603"/>
    </source>
</evidence>
<dbReference type="Gene3D" id="3.40.50.150">
    <property type="entry name" value="Vaccinia Virus protein VP39"/>
    <property type="match status" value="1"/>
</dbReference>